<dbReference type="Proteomes" id="UP000009336">
    <property type="component" value="Unassembled WGS sequence"/>
</dbReference>
<dbReference type="eggNOG" id="COG1203">
    <property type="taxonomic scope" value="Bacteria"/>
</dbReference>
<evidence type="ECO:0000259" key="10">
    <source>
        <dbReference type="PROSITE" id="PS51643"/>
    </source>
</evidence>
<dbReference type="InterPro" id="IPR001650">
    <property type="entry name" value="Helicase_C-like"/>
</dbReference>
<comment type="similarity">
    <text evidence="1">In the N-terminal section; belongs to the CRISPR-associated nuclease Cas3-HD family.</text>
</comment>
<comment type="caution">
    <text evidence="11">The sequence shown here is derived from an EMBL/GenBank/DDBJ whole genome shotgun (WGS) entry which is preliminary data.</text>
</comment>
<evidence type="ECO:0000256" key="9">
    <source>
        <dbReference type="ARBA" id="ARBA00023118"/>
    </source>
</evidence>
<keyword evidence="6" id="KW-0378">Hydrolase</keyword>
<name>K8X558_9GAMM</name>
<dbReference type="GO" id="GO:0016787">
    <property type="term" value="F:hydrolase activity"/>
    <property type="evidence" value="ECO:0007669"/>
    <property type="project" value="UniProtKB-KW"/>
</dbReference>
<dbReference type="GO" id="GO:0005524">
    <property type="term" value="F:ATP binding"/>
    <property type="evidence" value="ECO:0007669"/>
    <property type="project" value="UniProtKB-KW"/>
</dbReference>
<keyword evidence="12" id="KW-1185">Reference proteome</keyword>
<reference evidence="11 12" key="1">
    <citation type="journal article" date="2012" name="BMC Genomics">
        <title>Comparative genomics of bacteria in the genus Providencia isolated from wild Drosophila melanogaster.</title>
        <authorList>
            <person name="Galac M.R."/>
            <person name="Lazzaro B.P."/>
        </authorList>
    </citation>
    <scope>NUCLEOTIDE SEQUENCE [LARGE SCALE GENOMIC DNA]</scope>
    <source>
        <strain evidence="11 12">DSM 19968</strain>
    </source>
</reference>
<keyword evidence="9" id="KW-0051">Antiviral defense</keyword>
<dbReference type="Pfam" id="PF00270">
    <property type="entry name" value="DEAD"/>
    <property type="match status" value="1"/>
</dbReference>
<evidence type="ECO:0000256" key="7">
    <source>
        <dbReference type="ARBA" id="ARBA00022806"/>
    </source>
</evidence>
<evidence type="ECO:0000256" key="1">
    <source>
        <dbReference type="ARBA" id="ARBA00006847"/>
    </source>
</evidence>
<keyword evidence="4" id="KW-0479">Metal-binding</keyword>
<dbReference type="PROSITE" id="PS51643">
    <property type="entry name" value="HD_CAS3"/>
    <property type="match status" value="1"/>
</dbReference>
<comment type="similarity">
    <text evidence="2">In the central section; belongs to the CRISPR-associated helicase Cas3 family.</text>
</comment>
<evidence type="ECO:0000256" key="3">
    <source>
        <dbReference type="ARBA" id="ARBA00022722"/>
    </source>
</evidence>
<dbReference type="EMBL" id="AKKL01000014">
    <property type="protein sequence ID" value="EKT63595.1"/>
    <property type="molecule type" value="Genomic_DNA"/>
</dbReference>
<dbReference type="CDD" id="cd17930">
    <property type="entry name" value="DEXHc_cas3"/>
    <property type="match status" value="1"/>
</dbReference>
<dbReference type="InterPro" id="IPR006483">
    <property type="entry name" value="CRISPR-assoc_Cas3_HD"/>
</dbReference>
<accession>K8X558</accession>
<organism evidence="11 12">
    <name type="scientific">Providencia burhodogranariea DSM 19968</name>
    <dbReference type="NCBI Taxonomy" id="1141662"/>
    <lineage>
        <taxon>Bacteria</taxon>
        <taxon>Pseudomonadati</taxon>
        <taxon>Pseudomonadota</taxon>
        <taxon>Gammaproteobacteria</taxon>
        <taxon>Enterobacterales</taxon>
        <taxon>Morganellaceae</taxon>
        <taxon>Providencia</taxon>
    </lineage>
</organism>
<dbReference type="Pfam" id="PF22590">
    <property type="entry name" value="Cas3-like_C_2"/>
    <property type="match status" value="1"/>
</dbReference>
<evidence type="ECO:0000256" key="4">
    <source>
        <dbReference type="ARBA" id="ARBA00022723"/>
    </source>
</evidence>
<dbReference type="GO" id="GO:0046872">
    <property type="term" value="F:metal ion binding"/>
    <property type="evidence" value="ECO:0007669"/>
    <property type="project" value="UniProtKB-KW"/>
</dbReference>
<dbReference type="CDD" id="cd09641">
    <property type="entry name" value="Cas3''_I"/>
    <property type="match status" value="1"/>
</dbReference>
<evidence type="ECO:0000256" key="6">
    <source>
        <dbReference type="ARBA" id="ARBA00022801"/>
    </source>
</evidence>
<dbReference type="RefSeq" id="WP_008910926.1">
    <property type="nucleotide sequence ID" value="NZ_KB233222.1"/>
</dbReference>
<dbReference type="GO" id="GO:0004386">
    <property type="term" value="F:helicase activity"/>
    <property type="evidence" value="ECO:0007669"/>
    <property type="project" value="UniProtKB-KW"/>
</dbReference>
<protein>
    <submittedName>
        <fullName evidence="11">CRISPR-associated helicase Cas3 domain-containing protein</fullName>
    </submittedName>
</protein>
<evidence type="ECO:0000313" key="12">
    <source>
        <dbReference type="Proteomes" id="UP000009336"/>
    </source>
</evidence>
<keyword evidence="7" id="KW-0347">Helicase</keyword>
<dbReference type="Gene3D" id="3.40.50.300">
    <property type="entry name" value="P-loop containing nucleotide triphosphate hydrolases"/>
    <property type="match status" value="2"/>
</dbReference>
<dbReference type="InterPro" id="IPR011545">
    <property type="entry name" value="DEAD/DEAH_box_helicase_dom"/>
</dbReference>
<sequence length="849" mass="96922">MPKENSKVIDNSKSLNKYCFAIAHPSKLDNNHQRLSCHLNNVSRLTARFSTKCGNSSAGEIIGLLHDFGKYSSAFQQYMQLIISENNNNYNPDKDEVDSKSLKGKIDHSTAGAQWLTGQLGKIRHEEFKHDKKLSEAALVSIKILFLCIASHHSGLIDNLPELNASSSDFHKRIQKGDAETHLTECTKNIDDEVLLLANQIIHDNFLTQQAEYIYQLWNQHNLSDIERDFYIGMYTKFLFSCLIDADRIDSADFDIPENKQYRHQQPDWSIACERVESFISSLKIRNNIDTIRAKISDNCLNRSTDSRGIYSLTVPTGGGKTYASLRFAVNHAKTHQLDRIFYIIPYTSIIEQNADAIRKILERDSDAAPWILEHHSNLEPEIQTWRSKLASENWDAPIVLTTMVQFLESLFGSGTRGVRRLHQLANSVLIFDEIQTLPIRCVNLFNNAINYLTRHCGATAVMCTATQPLLHHLPEEKISFGQLALDDENELTPNIQALYQELERVNLKNCVKDKGWNVQELSVLIKQKTIEKTNCLVIVNTKKWAKNLFQEAKKILPNNYGIYHLSTSQCPAHRKKLLDEIRARLDNNLPTLCVSTQLIEAGVDIDFNCVIRFKAGLDSIAQAAGRCNRNGRLDKAEVLIVNPDNENLNMLQDIKSGIAATERILNEFPENKLLSPEAMTQYFAYYFYDRHNLMHYPTKENSLISMLSSNKFNISALNHAQIQQKFIAKNILPIQLNQSFMTASKIFKAIDAPTQAIIVPYNEEAKSIIEDLLALDKKFDSQEYRQLLKQSQKYSVNLFPNVWQSLFNNQAIYPISDDEAVYCLHNEYYSQDFGVSAERCGDQEFYIA</sequence>
<dbReference type="GO" id="GO:0004518">
    <property type="term" value="F:nuclease activity"/>
    <property type="evidence" value="ECO:0007669"/>
    <property type="project" value="UniProtKB-KW"/>
</dbReference>
<evidence type="ECO:0000256" key="5">
    <source>
        <dbReference type="ARBA" id="ARBA00022741"/>
    </source>
</evidence>
<dbReference type="InterPro" id="IPR027417">
    <property type="entry name" value="P-loop_NTPase"/>
</dbReference>
<evidence type="ECO:0000256" key="2">
    <source>
        <dbReference type="ARBA" id="ARBA00009046"/>
    </source>
</evidence>
<dbReference type="InterPro" id="IPR038257">
    <property type="entry name" value="CRISPR-assoc_Cas3_HD_sf"/>
</dbReference>
<dbReference type="GO" id="GO:0003676">
    <property type="term" value="F:nucleic acid binding"/>
    <property type="evidence" value="ECO:0007669"/>
    <property type="project" value="InterPro"/>
</dbReference>
<dbReference type="OrthoDB" id="9810236at2"/>
<proteinExistence type="inferred from homology"/>
<dbReference type="HOGENOM" id="CLU_010123_0_0_6"/>
<dbReference type="STRING" id="1141662.OOA_04442"/>
<keyword evidence="3" id="KW-0540">Nuclease</keyword>
<feature type="domain" description="HD Cas3-type" evidence="10">
    <location>
        <begin position="28"/>
        <end position="249"/>
    </location>
</feature>
<dbReference type="AlphaFoldDB" id="K8X558"/>
<dbReference type="GO" id="GO:0051607">
    <property type="term" value="P:defense response to virus"/>
    <property type="evidence" value="ECO:0007669"/>
    <property type="project" value="UniProtKB-KW"/>
</dbReference>
<dbReference type="Gene3D" id="1.10.3210.30">
    <property type="match status" value="1"/>
</dbReference>
<dbReference type="InterPro" id="IPR006474">
    <property type="entry name" value="Helicase_Cas3_CRISPR-ass_core"/>
</dbReference>
<evidence type="ECO:0000256" key="8">
    <source>
        <dbReference type="ARBA" id="ARBA00022840"/>
    </source>
</evidence>
<keyword evidence="8" id="KW-0067">ATP-binding</keyword>
<dbReference type="PATRIC" id="fig|1141662.3.peg.902"/>
<gene>
    <name evidence="11" type="ORF">OOA_04442</name>
</gene>
<dbReference type="NCBIfam" id="TIGR01596">
    <property type="entry name" value="cas3_HD"/>
    <property type="match status" value="1"/>
</dbReference>
<dbReference type="NCBIfam" id="TIGR01587">
    <property type="entry name" value="cas3_core"/>
    <property type="match status" value="1"/>
</dbReference>
<dbReference type="SUPFAM" id="SSF52540">
    <property type="entry name" value="P-loop containing nucleoside triphosphate hydrolases"/>
    <property type="match status" value="1"/>
</dbReference>
<dbReference type="Pfam" id="PF18019">
    <property type="entry name" value="Cas3_HD"/>
    <property type="match status" value="1"/>
</dbReference>
<dbReference type="SMART" id="SM00490">
    <property type="entry name" value="HELICc"/>
    <property type="match status" value="1"/>
</dbReference>
<keyword evidence="5" id="KW-0547">Nucleotide-binding</keyword>
<evidence type="ECO:0000313" key="11">
    <source>
        <dbReference type="EMBL" id="EKT63595.1"/>
    </source>
</evidence>
<dbReference type="InterPro" id="IPR054712">
    <property type="entry name" value="Cas3-like_dom"/>
</dbReference>